<dbReference type="GO" id="GO:0005524">
    <property type="term" value="F:ATP binding"/>
    <property type="evidence" value="ECO:0007669"/>
    <property type="project" value="UniProtKB-KW"/>
</dbReference>
<dbReference type="HOGENOM" id="CLU_000604_1_2_9"/>
<dbReference type="AlphaFoldDB" id="A0A090ZCX7"/>
<feature type="domain" description="ABC transporter" evidence="4">
    <location>
        <begin position="1"/>
        <end position="229"/>
    </location>
</feature>
<dbReference type="PROSITE" id="PS50893">
    <property type="entry name" value="ABC_TRANSPORTER_2"/>
    <property type="match status" value="1"/>
</dbReference>
<keyword evidence="1" id="KW-0813">Transport</keyword>
<evidence type="ECO:0000259" key="4">
    <source>
        <dbReference type="PROSITE" id="PS50893"/>
    </source>
</evidence>
<dbReference type="SMART" id="SM00382">
    <property type="entry name" value="AAA"/>
    <property type="match status" value="1"/>
</dbReference>
<dbReference type="GO" id="GO:0016887">
    <property type="term" value="F:ATP hydrolysis activity"/>
    <property type="evidence" value="ECO:0007669"/>
    <property type="project" value="InterPro"/>
</dbReference>
<keyword evidence="2" id="KW-0547">Nucleotide-binding</keyword>
<dbReference type="PANTHER" id="PTHR42939">
    <property type="entry name" value="ABC TRANSPORTER ATP-BINDING PROTEIN ALBC-RELATED"/>
    <property type="match status" value="1"/>
</dbReference>
<sequence>MNAIQVDGFSKRYGSFALSDVSFGVPKGYITGLIGPNGAGKSTLIKAVMGMVLPDQGKISVLGETAGSEHAGYKQHVGYISDENIFYDYLTMEQMKRIVAPFYPGWDEDVFERYMDRFELPKRKKIKDCSKGMKMKYAIALALSHHPALLIMDEPTAGLDPVFRRELLDLLAEYILSGENTVLFSTHLTADLDRVADYVTFLNRGSIVFSDTKDDVLERYVLVKGSRGLLDADVRRALIGVRETEVGFEGLAPDREQARELFGGEVLYDRPTLEEIMYFTVKGGKANV</sequence>
<proteinExistence type="predicted"/>
<dbReference type="PATRIC" id="fig|44252.3.peg.2579"/>
<keyword evidence="3" id="KW-0067">ATP-binding</keyword>
<dbReference type="InterPro" id="IPR003439">
    <property type="entry name" value="ABC_transporter-like_ATP-bd"/>
</dbReference>
<dbReference type="Pfam" id="PF00005">
    <property type="entry name" value="ABC_tran"/>
    <property type="match status" value="1"/>
</dbReference>
<evidence type="ECO:0000256" key="2">
    <source>
        <dbReference type="ARBA" id="ARBA00022741"/>
    </source>
</evidence>
<dbReference type="GeneID" id="77006845"/>
<keyword evidence="6" id="KW-1185">Reference proteome</keyword>
<dbReference type="SUPFAM" id="SSF52540">
    <property type="entry name" value="P-loop containing nucleoside triphosphate hydrolases"/>
    <property type="match status" value="1"/>
</dbReference>
<dbReference type="RefSeq" id="WP_036622468.1">
    <property type="nucleotide sequence ID" value="NZ_JAKOBR010000197.1"/>
</dbReference>
<dbReference type="InterPro" id="IPR027417">
    <property type="entry name" value="P-loop_NTPase"/>
</dbReference>
<reference evidence="5 6" key="1">
    <citation type="submission" date="2014-04" db="EMBL/GenBank/DDBJ databases">
        <authorList>
            <person name="Bishop-Lilly K.A."/>
            <person name="Broomall S.M."/>
            <person name="Chain P.S."/>
            <person name="Chertkov O."/>
            <person name="Coyne S.R."/>
            <person name="Daligault H.E."/>
            <person name="Davenport K.W."/>
            <person name="Erkkila T."/>
            <person name="Frey K.G."/>
            <person name="Gibbons H.S."/>
            <person name="Gu W."/>
            <person name="Jaissle J."/>
            <person name="Johnson S.L."/>
            <person name="Koroleva G.I."/>
            <person name="Ladner J.T."/>
            <person name="Lo C.-C."/>
            <person name="Minogue T.D."/>
            <person name="Munk C."/>
            <person name="Palacios G.F."/>
            <person name="Redden C.L."/>
            <person name="Rosenzweig C.N."/>
            <person name="Scholz M.B."/>
            <person name="Teshima H."/>
            <person name="Xu Y."/>
        </authorList>
    </citation>
    <scope>NUCLEOTIDE SEQUENCE [LARGE SCALE GENOMIC DNA]</scope>
    <source>
        <strain evidence="5 6">8244</strain>
    </source>
</reference>
<evidence type="ECO:0000256" key="1">
    <source>
        <dbReference type="ARBA" id="ARBA00022448"/>
    </source>
</evidence>
<dbReference type="InterPro" id="IPR017871">
    <property type="entry name" value="ABC_transporter-like_CS"/>
</dbReference>
<dbReference type="PANTHER" id="PTHR42939:SF3">
    <property type="entry name" value="ABC TRANSPORTER ATP-BINDING COMPONENT"/>
    <property type="match status" value="1"/>
</dbReference>
<dbReference type="InterPro" id="IPR051782">
    <property type="entry name" value="ABC_Transporter_VariousFunc"/>
</dbReference>
<organism evidence="5 6">
    <name type="scientific">Paenibacillus macerans</name>
    <name type="common">Bacillus macerans</name>
    <dbReference type="NCBI Taxonomy" id="44252"/>
    <lineage>
        <taxon>Bacteria</taxon>
        <taxon>Bacillati</taxon>
        <taxon>Bacillota</taxon>
        <taxon>Bacilli</taxon>
        <taxon>Bacillales</taxon>
        <taxon>Paenibacillaceae</taxon>
        <taxon>Paenibacillus</taxon>
    </lineage>
</organism>
<accession>A0A090ZCX7</accession>
<protein>
    <submittedName>
        <fullName evidence="5">ABC transporter family protein</fullName>
    </submittedName>
</protein>
<dbReference type="OrthoDB" id="9804819at2"/>
<dbReference type="STRING" id="44252.DJ90_2655"/>
<name>A0A090ZCX7_PAEMA</name>
<dbReference type="Gene3D" id="3.40.50.300">
    <property type="entry name" value="P-loop containing nucleotide triphosphate hydrolases"/>
    <property type="match status" value="1"/>
</dbReference>
<comment type="caution">
    <text evidence="5">The sequence shown here is derived from an EMBL/GenBank/DDBJ whole genome shotgun (WGS) entry which is preliminary data.</text>
</comment>
<gene>
    <name evidence="5" type="ORF">DJ90_2655</name>
</gene>
<dbReference type="InterPro" id="IPR003593">
    <property type="entry name" value="AAA+_ATPase"/>
</dbReference>
<dbReference type="CDD" id="cd03230">
    <property type="entry name" value="ABC_DR_subfamily_A"/>
    <property type="match status" value="1"/>
</dbReference>
<evidence type="ECO:0000313" key="6">
    <source>
        <dbReference type="Proteomes" id="UP000029278"/>
    </source>
</evidence>
<dbReference type="EMBL" id="JMQA01000024">
    <property type="protein sequence ID" value="KFN09149.1"/>
    <property type="molecule type" value="Genomic_DNA"/>
</dbReference>
<evidence type="ECO:0000256" key="3">
    <source>
        <dbReference type="ARBA" id="ARBA00022840"/>
    </source>
</evidence>
<dbReference type="Proteomes" id="UP000029278">
    <property type="component" value="Unassembled WGS sequence"/>
</dbReference>
<dbReference type="PROSITE" id="PS00211">
    <property type="entry name" value="ABC_TRANSPORTER_1"/>
    <property type="match status" value="1"/>
</dbReference>
<evidence type="ECO:0000313" key="5">
    <source>
        <dbReference type="EMBL" id="KFN09149.1"/>
    </source>
</evidence>